<name>A0A8S2R251_9BILA</name>
<comment type="caution">
    <text evidence="2">The sequence shown here is derived from an EMBL/GenBank/DDBJ whole genome shotgun (WGS) entry which is preliminary data.</text>
</comment>
<gene>
    <name evidence="1" type="ORF">GIL414_LOCUS11254</name>
    <name evidence="2" type="ORF">SMN809_LOCUS19198</name>
</gene>
<evidence type="ECO:0000313" key="3">
    <source>
        <dbReference type="Proteomes" id="UP000676336"/>
    </source>
</evidence>
<organism evidence="2 3">
    <name type="scientific">Rotaria magnacalcarata</name>
    <dbReference type="NCBI Taxonomy" id="392030"/>
    <lineage>
        <taxon>Eukaryota</taxon>
        <taxon>Metazoa</taxon>
        <taxon>Spiralia</taxon>
        <taxon>Gnathifera</taxon>
        <taxon>Rotifera</taxon>
        <taxon>Eurotatoria</taxon>
        <taxon>Bdelloidea</taxon>
        <taxon>Philodinida</taxon>
        <taxon>Philodinidae</taxon>
        <taxon>Rotaria</taxon>
    </lineage>
</organism>
<proteinExistence type="predicted"/>
<evidence type="ECO:0000313" key="1">
    <source>
        <dbReference type="EMBL" id="CAF3991846.1"/>
    </source>
</evidence>
<dbReference type="Proteomes" id="UP000676336">
    <property type="component" value="Unassembled WGS sequence"/>
</dbReference>
<accession>A0A8S2R251</accession>
<protein>
    <submittedName>
        <fullName evidence="2">Uncharacterized protein</fullName>
    </submittedName>
</protein>
<dbReference type="Proteomes" id="UP000681720">
    <property type="component" value="Unassembled WGS sequence"/>
</dbReference>
<dbReference type="EMBL" id="CAJOBI010009523">
    <property type="protein sequence ID" value="CAF4140046.1"/>
    <property type="molecule type" value="Genomic_DNA"/>
</dbReference>
<dbReference type="AlphaFoldDB" id="A0A8S2R251"/>
<evidence type="ECO:0000313" key="2">
    <source>
        <dbReference type="EMBL" id="CAF4140046.1"/>
    </source>
</evidence>
<reference evidence="2" key="1">
    <citation type="submission" date="2021-02" db="EMBL/GenBank/DDBJ databases">
        <authorList>
            <person name="Nowell W R."/>
        </authorList>
    </citation>
    <scope>NUCLEOTIDE SEQUENCE</scope>
</reference>
<sequence length="149" mass="16837">MVTTSILFYSNCSDVLNTDILFHTHSIQQLSIVRVHSQSCDGISQYDRYSQNPVCACFHLPGVSNTDIYTDRYAVTCSELTSCNHSTNHCSQPDHKCVQHPKCRDIPVCYPMPNYNQQFCTPIPTTATTKIPTQQIACIYVYFACNLTL</sequence>
<dbReference type="EMBL" id="CAJOBJ010004181">
    <property type="protein sequence ID" value="CAF3991846.1"/>
    <property type="molecule type" value="Genomic_DNA"/>
</dbReference>